<feature type="repeat" description="TPR" evidence="3">
    <location>
        <begin position="301"/>
        <end position="334"/>
    </location>
</feature>
<feature type="repeat" description="TPR" evidence="3">
    <location>
        <begin position="131"/>
        <end position="164"/>
    </location>
</feature>
<dbReference type="EMBL" id="WBVQ01000002">
    <property type="protein sequence ID" value="KAB2815926.1"/>
    <property type="molecule type" value="Genomic_DNA"/>
</dbReference>
<dbReference type="InterPro" id="IPR013105">
    <property type="entry name" value="TPR_2"/>
</dbReference>
<dbReference type="Gene3D" id="1.25.40.10">
    <property type="entry name" value="Tetratricopeptide repeat domain"/>
    <property type="match status" value="2"/>
</dbReference>
<gene>
    <name evidence="4" type="ORF">F8C82_09525</name>
</gene>
<dbReference type="Pfam" id="PF07719">
    <property type="entry name" value="TPR_2"/>
    <property type="match status" value="1"/>
</dbReference>
<evidence type="ECO:0000256" key="3">
    <source>
        <dbReference type="PROSITE-ProRule" id="PRU00339"/>
    </source>
</evidence>
<dbReference type="InterPro" id="IPR019734">
    <property type="entry name" value="TPR_rpt"/>
</dbReference>
<dbReference type="PANTHER" id="PTHR12558">
    <property type="entry name" value="CELL DIVISION CYCLE 16,23,27"/>
    <property type="match status" value="1"/>
</dbReference>
<protein>
    <submittedName>
        <fullName evidence="4">Tetratricopeptide repeat protein</fullName>
    </submittedName>
</protein>
<name>A0A6L3ZE78_9FLAO</name>
<reference evidence="4 5" key="1">
    <citation type="submission" date="2019-10" db="EMBL/GenBank/DDBJ databases">
        <title>Genome sequence of Phaeocystidibacter marisrubri JCM30614 (type strain).</title>
        <authorList>
            <person name="Bowman J.P."/>
        </authorList>
    </citation>
    <scope>NUCLEOTIDE SEQUENCE [LARGE SCALE GENOMIC DNA]</scope>
    <source>
        <strain evidence="4 5">JCM 30614</strain>
    </source>
</reference>
<dbReference type="PANTHER" id="PTHR12558:SF13">
    <property type="entry name" value="CELL DIVISION CYCLE PROTEIN 27 HOMOLOG"/>
    <property type="match status" value="1"/>
</dbReference>
<dbReference type="InterPro" id="IPR011990">
    <property type="entry name" value="TPR-like_helical_dom_sf"/>
</dbReference>
<evidence type="ECO:0000313" key="5">
    <source>
        <dbReference type="Proteomes" id="UP000484164"/>
    </source>
</evidence>
<keyword evidence="2 3" id="KW-0802">TPR repeat</keyword>
<dbReference type="Proteomes" id="UP000484164">
    <property type="component" value="Unassembled WGS sequence"/>
</dbReference>
<dbReference type="Pfam" id="PF13414">
    <property type="entry name" value="TPR_11"/>
    <property type="match status" value="1"/>
</dbReference>
<dbReference type="SMART" id="SM00028">
    <property type="entry name" value="TPR"/>
    <property type="match status" value="7"/>
</dbReference>
<keyword evidence="1" id="KW-0677">Repeat</keyword>
<organism evidence="4 5">
    <name type="scientific">Phaeocystidibacter marisrubri</name>
    <dbReference type="NCBI Taxonomy" id="1577780"/>
    <lineage>
        <taxon>Bacteria</taxon>
        <taxon>Pseudomonadati</taxon>
        <taxon>Bacteroidota</taxon>
        <taxon>Flavobacteriia</taxon>
        <taxon>Flavobacteriales</taxon>
        <taxon>Phaeocystidibacteraceae</taxon>
        <taxon>Phaeocystidibacter</taxon>
    </lineage>
</organism>
<dbReference type="OrthoDB" id="1149028at2"/>
<dbReference type="RefSeq" id="WP_151693355.1">
    <property type="nucleotide sequence ID" value="NZ_BMGX01000001.1"/>
</dbReference>
<evidence type="ECO:0000256" key="2">
    <source>
        <dbReference type="ARBA" id="ARBA00022803"/>
    </source>
</evidence>
<evidence type="ECO:0000313" key="4">
    <source>
        <dbReference type="EMBL" id="KAB2815926.1"/>
    </source>
</evidence>
<evidence type="ECO:0000256" key="1">
    <source>
        <dbReference type="ARBA" id="ARBA00022737"/>
    </source>
</evidence>
<dbReference type="Pfam" id="PF13181">
    <property type="entry name" value="TPR_8"/>
    <property type="match status" value="1"/>
</dbReference>
<feature type="repeat" description="TPR" evidence="3">
    <location>
        <begin position="267"/>
        <end position="300"/>
    </location>
</feature>
<dbReference type="SUPFAM" id="SSF48452">
    <property type="entry name" value="TPR-like"/>
    <property type="match status" value="1"/>
</dbReference>
<dbReference type="AlphaFoldDB" id="A0A6L3ZE78"/>
<accession>A0A6L3ZE78</accession>
<comment type="caution">
    <text evidence="4">The sequence shown here is derived from an EMBL/GenBank/DDBJ whole genome shotgun (WGS) entry which is preliminary data.</text>
</comment>
<sequence length="350" mass="40186">MRISRLYTLLLPAIVACGGEGDSTSTTTSDQTLDVDSIAAAVADQNLPSDSLNEYLRENPFDVDALIERADRFIRSKNIPYAEADVKAALELDSLNPRVLLYWGDVNFYKNQTRQSRDAWMKCIEVDPNNVDCRLKLAELYSIVQNYRESLRLVNKVLEIDPSEPVAYFIKGNNIRDLKGDTAQAVRYVQQAIELDPEYWAALDYAAVMLANMHDPTAEVYYKRMLEIDPNHQPTYYKMGMFYLDQEMWNESIAAFTKATQLRPSDAESFYNLGYINLELGVNDVAIDYFNKSIQARQVNHRAYYGRGFVYERMGDLIRARSDYQQALAYNPQHEPSRIALQRLAEKMAQ</sequence>
<feature type="repeat" description="TPR" evidence="3">
    <location>
        <begin position="233"/>
        <end position="266"/>
    </location>
</feature>
<dbReference type="PROSITE" id="PS50005">
    <property type="entry name" value="TPR"/>
    <property type="match status" value="4"/>
</dbReference>
<proteinExistence type="predicted"/>
<keyword evidence="5" id="KW-1185">Reference proteome</keyword>
<dbReference type="PROSITE" id="PS51257">
    <property type="entry name" value="PROKAR_LIPOPROTEIN"/>
    <property type="match status" value="1"/>
</dbReference>